<keyword evidence="4" id="KW-1185">Reference proteome</keyword>
<feature type="region of interest" description="Disordered" evidence="1">
    <location>
        <begin position="25"/>
        <end position="51"/>
    </location>
</feature>
<evidence type="ECO:0000256" key="2">
    <source>
        <dbReference type="SAM" id="SignalP"/>
    </source>
</evidence>
<dbReference type="EMBL" id="JAPDHZ010000002">
    <property type="protein sequence ID" value="MDG0791047.1"/>
    <property type="molecule type" value="Genomic_DNA"/>
</dbReference>
<organism evidence="3 4">
    <name type="scientific">Cohnella ginsengisoli</name>
    <dbReference type="NCBI Taxonomy" id="425004"/>
    <lineage>
        <taxon>Bacteria</taxon>
        <taxon>Bacillati</taxon>
        <taxon>Bacillota</taxon>
        <taxon>Bacilli</taxon>
        <taxon>Bacillales</taxon>
        <taxon>Paenibacillaceae</taxon>
        <taxon>Cohnella</taxon>
    </lineage>
</organism>
<dbReference type="InterPro" id="IPR050490">
    <property type="entry name" value="Bact_solute-bd_prot1"/>
</dbReference>
<sequence length="450" mass="48651">MKKWSLLLSATLLISALTACGANDENEAGASKSASPSASGSAAASESASPSADAQKPVKLKIYAQYSDDDTKLPYDYAVAELKKAMPNVEMELDIQAQDDGQKLKTYAAMGTLPDIFQANLDIINTFKNSNNILQLDEYVDKLGFKDKMYPSTMNTLVTEDGHSYAFPYAGNEVGLLFYNKEIFAANNVQEPKTYADLLAAVKTFKAAGVTPLSMFAKEKWPAVVLYDMFVTRTEPEGILKLDRGEAKASDPAYKQAAEQVVELVKAGLLPKGATSMNYDQAAALFREGKAAMFINGQWEIEDSTKALGDKLGYLYIPASDEAAYEAAKYNFSGGGGPSGYAVSSHAENKEVAAEVAAFLSEKYAEFKYTQRGTPIVATKVDLPVQKEFPPTMKQLSEDIPNMKTTAFAWGLGNAKFKAAIEDASQSLLTGAYSADRFASDVDKAIEQSK</sequence>
<dbReference type="SUPFAM" id="SSF53850">
    <property type="entry name" value="Periplasmic binding protein-like II"/>
    <property type="match status" value="1"/>
</dbReference>
<gene>
    <name evidence="3" type="ORF">OMP38_09340</name>
</gene>
<dbReference type="PROSITE" id="PS51257">
    <property type="entry name" value="PROKAR_LIPOPROTEIN"/>
    <property type="match status" value="1"/>
</dbReference>
<dbReference type="InterPro" id="IPR006059">
    <property type="entry name" value="SBP"/>
</dbReference>
<evidence type="ECO:0000313" key="4">
    <source>
        <dbReference type="Proteomes" id="UP001153387"/>
    </source>
</evidence>
<dbReference type="Proteomes" id="UP001153387">
    <property type="component" value="Unassembled WGS sequence"/>
</dbReference>
<dbReference type="PANTHER" id="PTHR43649:SF12">
    <property type="entry name" value="DIACETYLCHITOBIOSE BINDING PROTEIN DASA"/>
    <property type="match status" value="1"/>
</dbReference>
<dbReference type="RefSeq" id="WP_277564828.1">
    <property type="nucleotide sequence ID" value="NZ_JAPDHZ010000002.1"/>
</dbReference>
<comment type="caution">
    <text evidence="3">The sequence shown here is derived from an EMBL/GenBank/DDBJ whole genome shotgun (WGS) entry which is preliminary data.</text>
</comment>
<protein>
    <submittedName>
        <fullName evidence="3">Extracellular solute-binding protein</fullName>
    </submittedName>
</protein>
<feature type="signal peptide" evidence="2">
    <location>
        <begin position="1"/>
        <end position="21"/>
    </location>
</feature>
<dbReference type="PANTHER" id="PTHR43649">
    <property type="entry name" value="ARABINOSE-BINDING PROTEIN-RELATED"/>
    <property type="match status" value="1"/>
</dbReference>
<keyword evidence="2" id="KW-0732">Signal</keyword>
<evidence type="ECO:0000256" key="1">
    <source>
        <dbReference type="SAM" id="MobiDB-lite"/>
    </source>
</evidence>
<dbReference type="Pfam" id="PF13416">
    <property type="entry name" value="SBP_bac_8"/>
    <property type="match status" value="1"/>
</dbReference>
<reference evidence="3 4" key="1">
    <citation type="submission" date="2022-10" db="EMBL/GenBank/DDBJ databases">
        <title>Comparative genomic analysis of Cohnella hashimotonis sp. nov., isolated from the International Space Station.</title>
        <authorList>
            <person name="Simpson A."/>
            <person name="Venkateswaran K."/>
        </authorList>
    </citation>
    <scope>NUCLEOTIDE SEQUENCE [LARGE SCALE GENOMIC DNA]</scope>
    <source>
        <strain evidence="3 4">DSM 18997</strain>
    </source>
</reference>
<dbReference type="AlphaFoldDB" id="A0A9X4QMC3"/>
<evidence type="ECO:0000313" key="3">
    <source>
        <dbReference type="EMBL" id="MDG0791047.1"/>
    </source>
</evidence>
<feature type="chain" id="PRO_5040803521" evidence="2">
    <location>
        <begin position="22"/>
        <end position="450"/>
    </location>
</feature>
<proteinExistence type="predicted"/>
<accession>A0A9X4QMC3</accession>
<dbReference type="Gene3D" id="3.40.190.10">
    <property type="entry name" value="Periplasmic binding protein-like II"/>
    <property type="match status" value="2"/>
</dbReference>
<feature type="compositionally biased region" description="Low complexity" evidence="1">
    <location>
        <begin position="28"/>
        <end position="51"/>
    </location>
</feature>
<name>A0A9X4QMC3_9BACL</name>